<keyword evidence="3 7" id="KW-0346">Stress response</keyword>
<comment type="subcellular location">
    <subcellularLocation>
        <location evidence="7">Cytoplasm</location>
    </subcellularLocation>
</comment>
<dbReference type="Pfam" id="PF04542">
    <property type="entry name" value="Sigma70_r2"/>
    <property type="match status" value="1"/>
</dbReference>
<dbReference type="PANTHER" id="PTHR30376:SF3">
    <property type="entry name" value="RNA POLYMERASE SIGMA FACTOR RPOH"/>
    <property type="match status" value="1"/>
</dbReference>
<dbReference type="InterPro" id="IPR013325">
    <property type="entry name" value="RNA_pol_sigma_r2"/>
</dbReference>
<evidence type="ECO:0000256" key="2">
    <source>
        <dbReference type="ARBA" id="ARBA00023015"/>
    </source>
</evidence>
<dbReference type="AlphaFoldDB" id="A0A380MYQ2"/>
<dbReference type="PROSITE" id="PS00715">
    <property type="entry name" value="SIGMA70_1"/>
    <property type="match status" value="1"/>
</dbReference>
<dbReference type="InterPro" id="IPR050813">
    <property type="entry name" value="Sigma-70_Factor"/>
</dbReference>
<dbReference type="GO" id="GO:0003677">
    <property type="term" value="F:DNA binding"/>
    <property type="evidence" value="ECO:0007669"/>
    <property type="project" value="UniProtKB-UniRule"/>
</dbReference>
<dbReference type="OrthoDB" id="9809557at2"/>
<proteinExistence type="inferred from homology"/>
<feature type="domain" description="RNA polymerase sigma-70" evidence="9">
    <location>
        <begin position="81"/>
        <end position="94"/>
    </location>
</feature>
<dbReference type="NCBIfam" id="NF005143">
    <property type="entry name" value="PRK06596.1"/>
    <property type="match status" value="1"/>
</dbReference>
<protein>
    <recommendedName>
        <fullName evidence="7 8">RNA polymerase sigma factor RpoH</fullName>
    </recommendedName>
    <alternativeName>
        <fullName evidence="7">RNA polymerase sigma-32 factor</fullName>
    </alternativeName>
</protein>
<feature type="region of interest" description="Sigma-70 factor domain-4" evidence="7">
    <location>
        <begin position="231"/>
        <end position="283"/>
    </location>
</feature>
<dbReference type="Gene3D" id="1.20.140.160">
    <property type="match status" value="1"/>
</dbReference>
<dbReference type="RefSeq" id="WP_072577105.1">
    <property type="nucleotide sequence ID" value="NZ_LWHB01000132.1"/>
</dbReference>
<dbReference type="SUPFAM" id="SSF88946">
    <property type="entry name" value="Sigma2 domain of RNA polymerase sigma factors"/>
    <property type="match status" value="1"/>
</dbReference>
<accession>A0A380MYQ2</accession>
<comment type="similarity">
    <text evidence="7">Belongs to the sigma-70 factor family. RpoH subfamily.</text>
</comment>
<dbReference type="GO" id="GO:0009408">
    <property type="term" value="P:response to heat"/>
    <property type="evidence" value="ECO:0007669"/>
    <property type="project" value="UniProtKB-UniRule"/>
</dbReference>
<evidence type="ECO:0000256" key="1">
    <source>
        <dbReference type="ARBA" id="ARBA00022490"/>
    </source>
</evidence>
<evidence type="ECO:0000256" key="6">
    <source>
        <dbReference type="ARBA" id="ARBA00023163"/>
    </source>
</evidence>
<keyword evidence="2 7" id="KW-0805">Transcription regulation</keyword>
<evidence type="ECO:0000256" key="4">
    <source>
        <dbReference type="ARBA" id="ARBA00023082"/>
    </source>
</evidence>
<comment type="subunit">
    <text evidence="7">Interacts with the RNA polymerase core enzyme.</text>
</comment>
<dbReference type="InterPro" id="IPR013324">
    <property type="entry name" value="RNA_pol_sigma_r3/r4-like"/>
</dbReference>
<evidence type="ECO:0000259" key="9">
    <source>
        <dbReference type="PROSITE" id="PS00715"/>
    </source>
</evidence>
<organism evidence="10 11">
    <name type="scientific">Suttonella ornithocola</name>
    <dbReference type="NCBI Taxonomy" id="279832"/>
    <lineage>
        <taxon>Bacteria</taxon>
        <taxon>Pseudomonadati</taxon>
        <taxon>Pseudomonadota</taxon>
        <taxon>Gammaproteobacteria</taxon>
        <taxon>Cardiobacteriales</taxon>
        <taxon>Cardiobacteriaceae</taxon>
        <taxon>Suttonella</taxon>
    </lineage>
</organism>
<dbReference type="GO" id="GO:0006352">
    <property type="term" value="P:DNA-templated transcription initiation"/>
    <property type="evidence" value="ECO:0007669"/>
    <property type="project" value="UniProtKB-UniRule"/>
</dbReference>
<gene>
    <name evidence="7 10" type="primary">rpoH</name>
    <name evidence="10" type="ORF">NCTC13337_02567</name>
</gene>
<keyword evidence="1 7" id="KW-0963">Cytoplasm</keyword>
<evidence type="ECO:0000313" key="10">
    <source>
        <dbReference type="EMBL" id="SUO97690.1"/>
    </source>
</evidence>
<dbReference type="InterPro" id="IPR000943">
    <property type="entry name" value="RNA_pol_sigma70"/>
</dbReference>
<dbReference type="GO" id="GO:0005737">
    <property type="term" value="C:cytoplasm"/>
    <property type="evidence" value="ECO:0007669"/>
    <property type="project" value="UniProtKB-SubCell"/>
</dbReference>
<dbReference type="InterPro" id="IPR007630">
    <property type="entry name" value="RNA_pol_sigma70_r4"/>
</dbReference>
<dbReference type="Gene3D" id="1.20.120.1810">
    <property type="match status" value="1"/>
</dbReference>
<dbReference type="InterPro" id="IPR012759">
    <property type="entry name" value="RNA_pol_sigma_RpoH_proteobac"/>
</dbReference>
<dbReference type="EMBL" id="UHIC01000001">
    <property type="protein sequence ID" value="SUO97690.1"/>
    <property type="molecule type" value="Genomic_DNA"/>
</dbReference>
<comment type="function">
    <text evidence="7">Sigma factors are initiation factors that promote the attachment of RNA polymerase to specific initiation sites and are then released. This sigma factor is involved in regulation of expression of heat shock genes.</text>
</comment>
<dbReference type="Pfam" id="PF04545">
    <property type="entry name" value="Sigma70_r4"/>
    <property type="match status" value="1"/>
</dbReference>
<reference evidence="10 11" key="1">
    <citation type="submission" date="2018-06" db="EMBL/GenBank/DDBJ databases">
        <authorList>
            <consortium name="Pathogen Informatics"/>
            <person name="Doyle S."/>
        </authorList>
    </citation>
    <scope>NUCLEOTIDE SEQUENCE [LARGE SCALE GENOMIC DNA]</scope>
    <source>
        <strain evidence="10 11">NCTC13337</strain>
    </source>
</reference>
<keyword evidence="11" id="KW-1185">Reference proteome</keyword>
<sequence length="287" mass="32832">MTTKALALSQPQWLTPSSDIDQYIAKVRQIPMLDAEEERKLAEDLQQNNSLEAAQALIIHHLKFVVHIARGFSGYGLPLGDLIQEGNVGLMKAVKRFEPQRGVRLVSFAVHWIKSEIHEYVIRNWRMVKIATTKSQRKLFFNLRSLKKSMNWLNDEEAQAIANELNVSTKDVYEMESRIQGQDIAFDPTDNNDDDDAFSPSAWLTDDSIDPAEYTESAEQENRLQAQLTAGLEKLDTRSREIVEARWLNDDKKETLQSLADKYQVSAERIRQIEQQAMAQLKTGITL</sequence>
<dbReference type="Proteomes" id="UP000254601">
    <property type="component" value="Unassembled WGS sequence"/>
</dbReference>
<evidence type="ECO:0000256" key="5">
    <source>
        <dbReference type="ARBA" id="ARBA00023125"/>
    </source>
</evidence>
<dbReference type="GO" id="GO:0016987">
    <property type="term" value="F:sigma factor activity"/>
    <property type="evidence" value="ECO:0007669"/>
    <property type="project" value="UniProtKB-UniRule"/>
</dbReference>
<dbReference type="HAMAP" id="MF_00961">
    <property type="entry name" value="Sigma70_RpoH"/>
    <property type="match status" value="1"/>
</dbReference>
<dbReference type="FunFam" id="1.20.120.1810:FF:000001">
    <property type="entry name" value="RNA polymerase sigma factor RpoH"/>
    <property type="match status" value="1"/>
</dbReference>
<evidence type="ECO:0000313" key="11">
    <source>
        <dbReference type="Proteomes" id="UP000254601"/>
    </source>
</evidence>
<keyword evidence="5 7" id="KW-0238">DNA-binding</keyword>
<feature type="DNA-binding region" description="H-T-H motif" evidence="7">
    <location>
        <begin position="256"/>
        <end position="275"/>
    </location>
</feature>
<dbReference type="InterPro" id="IPR014284">
    <property type="entry name" value="RNA_pol_sigma-70_dom"/>
</dbReference>
<dbReference type="NCBIfam" id="TIGR02392">
    <property type="entry name" value="rpoH_proteo"/>
    <property type="match status" value="1"/>
</dbReference>
<dbReference type="PRINTS" id="PR00046">
    <property type="entry name" value="SIGMA70FCT"/>
</dbReference>
<dbReference type="NCBIfam" id="TIGR02937">
    <property type="entry name" value="sigma70-ECF"/>
    <property type="match status" value="1"/>
</dbReference>
<evidence type="ECO:0000256" key="7">
    <source>
        <dbReference type="HAMAP-Rule" id="MF_00961"/>
    </source>
</evidence>
<evidence type="ECO:0000256" key="8">
    <source>
        <dbReference type="NCBIfam" id="TIGR02392"/>
    </source>
</evidence>
<keyword evidence="6 7" id="KW-0804">Transcription</keyword>
<evidence type="ECO:0000256" key="3">
    <source>
        <dbReference type="ARBA" id="ARBA00023016"/>
    </source>
</evidence>
<feature type="short sequence motif" description="Interaction with polymerase core subunit RpoC" evidence="7">
    <location>
        <begin position="81"/>
        <end position="84"/>
    </location>
</feature>
<dbReference type="PANTHER" id="PTHR30376">
    <property type="entry name" value="SIGMA FACTOR RPOH HEAT SHOCK RELATED"/>
    <property type="match status" value="1"/>
</dbReference>
<name>A0A380MYQ2_9GAMM</name>
<feature type="region of interest" description="Sigma-70 factor domain-2" evidence="7">
    <location>
        <begin position="57"/>
        <end position="126"/>
    </location>
</feature>
<keyword evidence="4 7" id="KW-0731">Sigma factor</keyword>
<dbReference type="InterPro" id="IPR007627">
    <property type="entry name" value="RNA_pol_sigma70_r2"/>
</dbReference>
<dbReference type="SUPFAM" id="SSF88659">
    <property type="entry name" value="Sigma3 and sigma4 domains of RNA polymerase sigma factors"/>
    <property type="match status" value="1"/>
</dbReference>